<dbReference type="GO" id="GO:0009247">
    <property type="term" value="P:glycolipid biosynthetic process"/>
    <property type="evidence" value="ECO:0007669"/>
    <property type="project" value="UniProtKB-ARBA"/>
</dbReference>
<keyword evidence="5" id="KW-0472">Membrane</keyword>
<reference evidence="7 8" key="1">
    <citation type="submission" date="2020-04" db="EMBL/GenBank/DDBJ databases">
        <title>Usitatibacter rugosus gen. nov., sp. nov. and Usitatibacter palustris sp. nov., novel members of Usitatibacteraceae fam. nov. within the order Nitrosomonadales isolated from soil.</title>
        <authorList>
            <person name="Huber K.J."/>
            <person name="Neumann-Schaal M."/>
            <person name="Geppert A."/>
            <person name="Luckner M."/>
            <person name="Wanner G."/>
            <person name="Overmann J."/>
        </authorList>
    </citation>
    <scope>NUCLEOTIDE SEQUENCE [LARGE SCALE GENOMIC DNA]</scope>
    <source>
        <strain evidence="7 8">0125_3</strain>
    </source>
</reference>
<organism evidence="7 8">
    <name type="scientific">Usitatibacter rugosus</name>
    <dbReference type="NCBI Taxonomy" id="2732067"/>
    <lineage>
        <taxon>Bacteria</taxon>
        <taxon>Pseudomonadati</taxon>
        <taxon>Pseudomonadota</taxon>
        <taxon>Betaproteobacteria</taxon>
        <taxon>Nitrosomonadales</taxon>
        <taxon>Usitatibacteraceae</taxon>
        <taxon>Usitatibacter</taxon>
    </lineage>
</organism>
<protein>
    <submittedName>
        <fullName evidence="7">Lipid A biosynthesis lauroyltransferase</fullName>
        <ecNumber evidence="7">2.3.1.241</ecNumber>
    </submittedName>
</protein>
<dbReference type="PANTHER" id="PTHR30606:SF9">
    <property type="entry name" value="LIPID A BIOSYNTHESIS LAUROYLTRANSFERASE"/>
    <property type="match status" value="1"/>
</dbReference>
<name>A0A6M4H1F1_9PROT</name>
<evidence type="ECO:0000313" key="8">
    <source>
        <dbReference type="Proteomes" id="UP000501534"/>
    </source>
</evidence>
<evidence type="ECO:0000256" key="1">
    <source>
        <dbReference type="ARBA" id="ARBA00004533"/>
    </source>
</evidence>
<evidence type="ECO:0000313" key="7">
    <source>
        <dbReference type="EMBL" id="QJR12493.1"/>
    </source>
</evidence>
<dbReference type="GO" id="GO:0005886">
    <property type="term" value="C:plasma membrane"/>
    <property type="evidence" value="ECO:0007669"/>
    <property type="project" value="UniProtKB-SubCell"/>
</dbReference>
<dbReference type="RefSeq" id="WP_246232352.1">
    <property type="nucleotide sequence ID" value="NZ_CP053069.1"/>
</dbReference>
<dbReference type="CDD" id="cd07984">
    <property type="entry name" value="LPLAT_LABLAT-like"/>
    <property type="match status" value="1"/>
</dbReference>
<evidence type="ECO:0000256" key="2">
    <source>
        <dbReference type="ARBA" id="ARBA00022475"/>
    </source>
</evidence>
<evidence type="ECO:0000256" key="6">
    <source>
        <dbReference type="ARBA" id="ARBA00023315"/>
    </source>
</evidence>
<keyword evidence="3" id="KW-0997">Cell inner membrane</keyword>
<dbReference type="PIRSF" id="PIRSF026649">
    <property type="entry name" value="MsbB"/>
    <property type="match status" value="1"/>
</dbReference>
<keyword evidence="2" id="KW-1003">Cell membrane</keyword>
<proteinExistence type="predicted"/>
<dbReference type="AlphaFoldDB" id="A0A6M4H1F1"/>
<evidence type="ECO:0000256" key="3">
    <source>
        <dbReference type="ARBA" id="ARBA00022519"/>
    </source>
</evidence>
<keyword evidence="8" id="KW-1185">Reference proteome</keyword>
<keyword evidence="4 7" id="KW-0808">Transferase</keyword>
<dbReference type="GO" id="GO:0008913">
    <property type="term" value="F:Kdo2-lipid IVA acyltransferase activity"/>
    <property type="evidence" value="ECO:0007669"/>
    <property type="project" value="UniProtKB-EC"/>
</dbReference>
<keyword evidence="6 7" id="KW-0012">Acyltransferase</keyword>
<accession>A0A6M4H1F1</accession>
<dbReference type="InterPro" id="IPR004960">
    <property type="entry name" value="LipA_acyltrans"/>
</dbReference>
<dbReference type="Pfam" id="PF03279">
    <property type="entry name" value="Lip_A_acyltrans"/>
    <property type="match status" value="1"/>
</dbReference>
<evidence type="ECO:0000256" key="5">
    <source>
        <dbReference type="ARBA" id="ARBA00023136"/>
    </source>
</evidence>
<evidence type="ECO:0000256" key="4">
    <source>
        <dbReference type="ARBA" id="ARBA00022679"/>
    </source>
</evidence>
<dbReference type="EMBL" id="CP053069">
    <property type="protein sequence ID" value="QJR12493.1"/>
    <property type="molecule type" value="Genomic_DNA"/>
</dbReference>
<dbReference type="Proteomes" id="UP000501534">
    <property type="component" value="Chromosome"/>
</dbReference>
<gene>
    <name evidence="7" type="primary">lpxL</name>
    <name evidence="7" type="ORF">DSM104443_03579</name>
</gene>
<sequence length="296" mass="33972">MYLLRRLGSWLGVAFLWSLHLLPNRAIAAVGRALGSVLYRFGRGRVTRINLALCFPEMPEAEREKLARAHFRSLGRALAEQSIFWFAPIERAMAMVKVTGGEHFDRLRGQPVIVFAPHFIGLNLGGPKVAYTWPGSASIYSRQKNPVLDRLLYRGRVRFGSPRLLSRQDGMLAIVRTIREGRMFYFLPDMDFGPRDAIFAPFFGVPTATVTALPRLAKLARAHVVPVITRQLEDGYEVIVYPPWENYPTDDVEADVRRMNAFIEERVLEMPEQYFWAHKRFKTRPPGEPNPYQKKK</sequence>
<dbReference type="PANTHER" id="PTHR30606">
    <property type="entry name" value="LIPID A BIOSYNTHESIS LAUROYL ACYLTRANSFERASE"/>
    <property type="match status" value="1"/>
</dbReference>
<dbReference type="KEGG" id="uru:DSM104443_03579"/>
<comment type="subcellular location">
    <subcellularLocation>
        <location evidence="1">Cell inner membrane</location>
    </subcellularLocation>
</comment>
<dbReference type="EC" id="2.3.1.241" evidence="7"/>